<organism evidence="1 2">
    <name type="scientific">Reinekea forsetii</name>
    <dbReference type="NCBI Taxonomy" id="1336806"/>
    <lineage>
        <taxon>Bacteria</taxon>
        <taxon>Pseudomonadati</taxon>
        <taxon>Pseudomonadota</taxon>
        <taxon>Gammaproteobacteria</taxon>
        <taxon>Oceanospirillales</taxon>
        <taxon>Saccharospirillaceae</taxon>
        <taxon>Reinekea</taxon>
    </lineage>
</organism>
<protein>
    <submittedName>
        <fullName evidence="1">Uncharacterized protein</fullName>
    </submittedName>
</protein>
<dbReference type="RefSeq" id="WP_100257141.1">
    <property type="nucleotide sequence ID" value="NZ_CP011797.1"/>
</dbReference>
<dbReference type="SUPFAM" id="SSF52540">
    <property type="entry name" value="P-loop containing nucleoside triphosphate hydrolases"/>
    <property type="match status" value="1"/>
</dbReference>
<proteinExistence type="predicted"/>
<dbReference type="AlphaFoldDB" id="A0A2K8KSI5"/>
<dbReference type="EMBL" id="CP011797">
    <property type="protein sequence ID" value="ATX76831.1"/>
    <property type="molecule type" value="Genomic_DNA"/>
</dbReference>
<accession>A0A2K8KSI5</accession>
<dbReference type="Gene3D" id="3.40.50.300">
    <property type="entry name" value="P-loop containing nucleotide triphosphate hydrolases"/>
    <property type="match status" value="1"/>
</dbReference>
<evidence type="ECO:0000313" key="1">
    <source>
        <dbReference type="EMBL" id="ATX76831.1"/>
    </source>
</evidence>
<dbReference type="KEGG" id="rfo:REIFOR_01689"/>
<keyword evidence="2" id="KW-1185">Reference proteome</keyword>
<sequence length="152" mass="17328">MIAAQQHAQLNQHFLLSMGKKARSFVEFHAYDSPLLNQWHHLIASMRANANKRQWVTLINPPFIPNDQYLNEIGLGDYYVRIIRLAQNSEATTRYIQRCVQNGKSSIVAVWSNSVDELPEVLLNESPLGCQALVFSAGNQAQFRDQQLEIAF</sequence>
<dbReference type="InterPro" id="IPR027417">
    <property type="entry name" value="P-loop_NTPase"/>
</dbReference>
<reference evidence="1 2" key="1">
    <citation type="journal article" date="2017" name="Environ. Microbiol.">
        <title>Genomic and physiological analyses of 'Reinekea forsetii' reveal a versatile opportunistic lifestyle during spring algae blooms.</title>
        <authorList>
            <person name="Avci B."/>
            <person name="Hahnke R.L."/>
            <person name="Chafee M."/>
            <person name="Fischer T."/>
            <person name="Gruber-Vodicka H."/>
            <person name="Tegetmeyer H.E."/>
            <person name="Harder J."/>
            <person name="Fuchs B.M."/>
            <person name="Amann R.I."/>
            <person name="Teeling H."/>
        </authorList>
    </citation>
    <scope>NUCLEOTIDE SEQUENCE [LARGE SCALE GENOMIC DNA]</scope>
    <source>
        <strain evidence="1 2">Hel1_31_D35</strain>
    </source>
</reference>
<evidence type="ECO:0000313" key="2">
    <source>
        <dbReference type="Proteomes" id="UP000229757"/>
    </source>
</evidence>
<dbReference type="OrthoDB" id="6197640at2"/>
<gene>
    <name evidence="1" type="ORF">REIFOR_01689</name>
</gene>
<name>A0A2K8KSI5_9GAMM</name>
<dbReference type="Proteomes" id="UP000229757">
    <property type="component" value="Chromosome"/>
</dbReference>